<evidence type="ECO:0000313" key="4">
    <source>
        <dbReference type="Proteomes" id="UP000186547"/>
    </source>
</evidence>
<reference evidence="1" key="3">
    <citation type="submission" date="2017-01" db="EMBL/GenBank/DDBJ databases">
        <authorList>
            <person name="Mah S.A."/>
            <person name="Swanson W.J."/>
            <person name="Moy G.W."/>
            <person name="Vacquier V.D."/>
        </authorList>
    </citation>
    <scope>NUCLEOTIDE SEQUENCE</scope>
    <source>
        <strain evidence="1">AJ5</strain>
    </source>
</reference>
<accession>M0L9N1</accession>
<evidence type="ECO:0000313" key="2">
    <source>
        <dbReference type="EMBL" id="EMA29179.1"/>
    </source>
</evidence>
<dbReference type="KEGG" id="hlc:CHINAEXTREME09010"/>
<dbReference type="Proteomes" id="UP000011555">
    <property type="component" value="Unassembled WGS sequence"/>
</dbReference>
<dbReference type="EMBL" id="AOLZ01000072">
    <property type="protein sequence ID" value="EMA29179.1"/>
    <property type="molecule type" value="Genomic_DNA"/>
</dbReference>
<reference evidence="2 3" key="2">
    <citation type="journal article" date="2014" name="PLoS Genet.">
        <title>Phylogenetically driven sequencing of extremely halophilic archaea reveals strategies for static and dynamic osmo-response.</title>
        <authorList>
            <person name="Becker E.A."/>
            <person name="Seitzer P.M."/>
            <person name="Tritt A."/>
            <person name="Larsen D."/>
            <person name="Krusor M."/>
            <person name="Yao A.I."/>
            <person name="Wu D."/>
            <person name="Madern D."/>
            <person name="Eisen J.A."/>
            <person name="Darling A.E."/>
            <person name="Facciotti M.T."/>
        </authorList>
    </citation>
    <scope>NUCLEOTIDE SEQUENCE [LARGE SCALE GENOMIC DNA]</scope>
    <source>
        <strain evidence="2 3">AJ5</strain>
    </source>
</reference>
<gene>
    <name evidence="2" type="ORF">C445_17574</name>
    <name evidence="1" type="ORF">CHINAEXTREME_09010</name>
</gene>
<organism evidence="2 3">
    <name type="scientific">Natronobacterium lacisalsi AJ5</name>
    <dbReference type="NCBI Taxonomy" id="358396"/>
    <lineage>
        <taxon>Archaea</taxon>
        <taxon>Methanobacteriati</taxon>
        <taxon>Methanobacteriota</taxon>
        <taxon>Stenosarchaea group</taxon>
        <taxon>Halobacteria</taxon>
        <taxon>Halobacteriales</taxon>
        <taxon>Natrialbaceae</taxon>
        <taxon>Natronobacterium</taxon>
    </lineage>
</organism>
<protein>
    <submittedName>
        <fullName evidence="2">Uncharacterized protein</fullName>
    </submittedName>
</protein>
<proteinExistence type="predicted"/>
<dbReference type="AlphaFoldDB" id="M0L9N1"/>
<reference evidence="1 4" key="1">
    <citation type="journal article" date="2011" name="J. Bacteriol.">
        <title>Genome sequence of Halobiforma lacisalsi AJ5, an extremely halophilic archaeon which harbors a bop gene.</title>
        <authorList>
            <person name="Jiang X."/>
            <person name="Wang S."/>
            <person name="Cheng H."/>
            <person name="Huo Y."/>
            <person name="Zhang X."/>
            <person name="Zhu X."/>
            <person name="Han X."/>
            <person name="Ni P."/>
            <person name="Wu M."/>
        </authorList>
    </citation>
    <scope>NUCLEOTIDE SEQUENCE [LARGE SCALE GENOMIC DNA]</scope>
    <source>
        <strain evidence="1 4">AJ5</strain>
    </source>
</reference>
<sequence length="80" mass="9351">MWLHEVYDQTLLGILLVSLERCFHDTTGRDSHQFLIPVIKAGYYGVENIIIKDIVIRISSYIHRVVEILIREVPLNKFKA</sequence>
<name>M0L9N1_NATLA</name>
<dbReference type="Proteomes" id="UP000186547">
    <property type="component" value="Chromosome"/>
</dbReference>
<evidence type="ECO:0000313" key="3">
    <source>
        <dbReference type="Proteomes" id="UP000011555"/>
    </source>
</evidence>
<evidence type="ECO:0000313" key="1">
    <source>
        <dbReference type="EMBL" id="APW97911.1"/>
    </source>
</evidence>
<keyword evidence="3" id="KW-1185">Reference proteome</keyword>
<dbReference type="EMBL" id="CP019285">
    <property type="protein sequence ID" value="APW97911.1"/>
    <property type="molecule type" value="Genomic_DNA"/>
</dbReference>